<protein>
    <submittedName>
        <fullName evidence="1">Uncharacterized protein</fullName>
    </submittedName>
</protein>
<gene>
    <name evidence="1" type="ORF">BpHYR1_042821</name>
</gene>
<evidence type="ECO:0000313" key="2">
    <source>
        <dbReference type="Proteomes" id="UP000276133"/>
    </source>
</evidence>
<accession>A0A3M7Q4P1</accession>
<keyword evidence="2" id="KW-1185">Reference proteome</keyword>
<organism evidence="1 2">
    <name type="scientific">Brachionus plicatilis</name>
    <name type="common">Marine rotifer</name>
    <name type="synonym">Brachionus muelleri</name>
    <dbReference type="NCBI Taxonomy" id="10195"/>
    <lineage>
        <taxon>Eukaryota</taxon>
        <taxon>Metazoa</taxon>
        <taxon>Spiralia</taxon>
        <taxon>Gnathifera</taxon>
        <taxon>Rotifera</taxon>
        <taxon>Eurotatoria</taxon>
        <taxon>Monogononta</taxon>
        <taxon>Pseudotrocha</taxon>
        <taxon>Ploima</taxon>
        <taxon>Brachionidae</taxon>
        <taxon>Brachionus</taxon>
    </lineage>
</organism>
<dbReference type="Proteomes" id="UP000276133">
    <property type="component" value="Unassembled WGS sequence"/>
</dbReference>
<name>A0A3M7Q4P1_BRAPC</name>
<evidence type="ECO:0000313" key="1">
    <source>
        <dbReference type="EMBL" id="RNA05918.1"/>
    </source>
</evidence>
<proteinExistence type="predicted"/>
<dbReference type="AlphaFoldDB" id="A0A3M7Q4P1"/>
<reference evidence="1 2" key="1">
    <citation type="journal article" date="2018" name="Sci. Rep.">
        <title>Genomic signatures of local adaptation to the degree of environmental predictability in rotifers.</title>
        <authorList>
            <person name="Franch-Gras L."/>
            <person name="Hahn C."/>
            <person name="Garcia-Roger E.M."/>
            <person name="Carmona M.J."/>
            <person name="Serra M."/>
            <person name="Gomez A."/>
        </authorList>
    </citation>
    <scope>NUCLEOTIDE SEQUENCE [LARGE SCALE GENOMIC DNA]</scope>
    <source>
        <strain evidence="1">HYR1</strain>
    </source>
</reference>
<dbReference type="EMBL" id="REGN01007560">
    <property type="protein sequence ID" value="RNA05918.1"/>
    <property type="molecule type" value="Genomic_DNA"/>
</dbReference>
<comment type="caution">
    <text evidence="1">The sequence shown here is derived from an EMBL/GenBank/DDBJ whole genome shotgun (WGS) entry which is preliminary data.</text>
</comment>
<sequence>MQRNFIFRNEATFRAIFQNSHRFCRHIDFGKKKSICRPVVVIMVSIETKLRKQRSTMLIYLRTSLENLFTKN</sequence>